<accession>A0A1P8JV23</accession>
<keyword evidence="5" id="KW-0067">ATP-binding</keyword>
<evidence type="ECO:0000256" key="4">
    <source>
        <dbReference type="ARBA" id="ARBA00022741"/>
    </source>
</evidence>
<dbReference type="STRING" id="1842727.RD110_10670"/>
<dbReference type="AlphaFoldDB" id="A0A1P8JV23"/>
<keyword evidence="3" id="KW-1003">Cell membrane</keyword>
<dbReference type="PANTHER" id="PTHR42788">
    <property type="entry name" value="TAURINE IMPORT ATP-BINDING PROTEIN-RELATED"/>
    <property type="match status" value="1"/>
</dbReference>
<dbReference type="InterPro" id="IPR027417">
    <property type="entry name" value="P-loop_NTPase"/>
</dbReference>
<evidence type="ECO:0000259" key="6">
    <source>
        <dbReference type="PROSITE" id="PS50893"/>
    </source>
</evidence>
<keyword evidence="2" id="KW-0813">Transport</keyword>
<evidence type="ECO:0000313" key="7">
    <source>
        <dbReference type="EMBL" id="APW37592.1"/>
    </source>
</evidence>
<dbReference type="Pfam" id="PF00005">
    <property type="entry name" value="ABC_tran"/>
    <property type="match status" value="1"/>
</dbReference>
<dbReference type="PROSITE" id="PS00211">
    <property type="entry name" value="ABC_TRANSPORTER_1"/>
    <property type="match status" value="1"/>
</dbReference>
<evidence type="ECO:0000256" key="3">
    <source>
        <dbReference type="ARBA" id="ARBA00022475"/>
    </source>
</evidence>
<dbReference type="OrthoDB" id="9783039at2"/>
<protein>
    <submittedName>
        <fullName evidence="7">ABC transporter</fullName>
    </submittedName>
</protein>
<dbReference type="PROSITE" id="PS50893">
    <property type="entry name" value="ABC_TRANSPORTER_2"/>
    <property type="match status" value="1"/>
</dbReference>
<organism evidence="7 8">
    <name type="scientific">Rhodoferax koreensis</name>
    <dbReference type="NCBI Taxonomy" id="1842727"/>
    <lineage>
        <taxon>Bacteria</taxon>
        <taxon>Pseudomonadati</taxon>
        <taxon>Pseudomonadota</taxon>
        <taxon>Betaproteobacteria</taxon>
        <taxon>Burkholderiales</taxon>
        <taxon>Comamonadaceae</taxon>
        <taxon>Rhodoferax</taxon>
    </lineage>
</organism>
<evidence type="ECO:0000313" key="8">
    <source>
        <dbReference type="Proteomes" id="UP000186609"/>
    </source>
</evidence>
<sequence>MRDTGADSFFGDGVAQIKVELSGVSQQFPRPDGGIFTALEKVTIRIEAGKFISLIGPSGCGKSTIFNIVAGLQQPSDGEVIINGRESTGMVGAVGYMLQKDLLFPWRTVIDNIVLGLEVRGVARKEARNYAMPFLEKYGLGGFADAYPGTLSGGMRQRAALLRTLLFDSDVILLDEPFGALDAQTRSHMQEWLLQIWQDFQKTVIFVTHDVEEAVYLSDEIYVMAARPGRVISHLNVPIERPRPRSITLSRDFREMKSECLNLLGHFEDEAEVQSH</sequence>
<gene>
    <name evidence="7" type="ORF">RD110_10670</name>
</gene>
<dbReference type="EMBL" id="CP019236">
    <property type="protein sequence ID" value="APW37592.1"/>
    <property type="molecule type" value="Genomic_DNA"/>
</dbReference>
<dbReference type="PANTHER" id="PTHR42788:SF2">
    <property type="entry name" value="ABC TRANSPORTER ATP-BINDING PROTEIN"/>
    <property type="match status" value="1"/>
</dbReference>
<dbReference type="InterPro" id="IPR017871">
    <property type="entry name" value="ABC_transporter-like_CS"/>
</dbReference>
<dbReference type="InterPro" id="IPR003439">
    <property type="entry name" value="ABC_transporter-like_ATP-bd"/>
</dbReference>
<dbReference type="InterPro" id="IPR050166">
    <property type="entry name" value="ABC_transporter_ATP-bind"/>
</dbReference>
<name>A0A1P8JV23_9BURK</name>
<dbReference type="InterPro" id="IPR003593">
    <property type="entry name" value="AAA+_ATPase"/>
</dbReference>
<keyword evidence="3" id="KW-0472">Membrane</keyword>
<dbReference type="CDD" id="cd03293">
    <property type="entry name" value="ABC_NrtD_SsuB_transporters"/>
    <property type="match status" value="1"/>
</dbReference>
<dbReference type="Proteomes" id="UP000186609">
    <property type="component" value="Chromosome"/>
</dbReference>
<keyword evidence="4" id="KW-0547">Nucleotide-binding</keyword>
<evidence type="ECO:0000256" key="5">
    <source>
        <dbReference type="ARBA" id="ARBA00022840"/>
    </source>
</evidence>
<dbReference type="GO" id="GO:0016887">
    <property type="term" value="F:ATP hydrolysis activity"/>
    <property type="evidence" value="ECO:0007669"/>
    <property type="project" value="InterPro"/>
</dbReference>
<keyword evidence="8" id="KW-1185">Reference proteome</keyword>
<dbReference type="KEGG" id="rhy:RD110_10670"/>
<comment type="similarity">
    <text evidence="1">Belongs to the ABC transporter superfamily.</text>
</comment>
<evidence type="ECO:0000256" key="1">
    <source>
        <dbReference type="ARBA" id="ARBA00005417"/>
    </source>
</evidence>
<proteinExistence type="inferred from homology"/>
<dbReference type="SUPFAM" id="SSF52540">
    <property type="entry name" value="P-loop containing nucleoside triphosphate hydrolases"/>
    <property type="match status" value="1"/>
</dbReference>
<evidence type="ECO:0000256" key="2">
    <source>
        <dbReference type="ARBA" id="ARBA00022448"/>
    </source>
</evidence>
<dbReference type="GO" id="GO:0005524">
    <property type="term" value="F:ATP binding"/>
    <property type="evidence" value="ECO:0007669"/>
    <property type="project" value="UniProtKB-KW"/>
</dbReference>
<reference evidence="7 8" key="1">
    <citation type="submission" date="2017-01" db="EMBL/GenBank/DDBJ databases">
        <authorList>
            <person name="Mah S.A."/>
            <person name="Swanson W.J."/>
            <person name="Moy G.W."/>
            <person name="Vacquier V.D."/>
        </authorList>
    </citation>
    <scope>NUCLEOTIDE SEQUENCE [LARGE SCALE GENOMIC DNA]</scope>
    <source>
        <strain evidence="7 8">DCY110</strain>
    </source>
</reference>
<dbReference type="SMART" id="SM00382">
    <property type="entry name" value="AAA"/>
    <property type="match status" value="1"/>
</dbReference>
<dbReference type="Gene3D" id="3.40.50.300">
    <property type="entry name" value="P-loop containing nucleotide triphosphate hydrolases"/>
    <property type="match status" value="1"/>
</dbReference>
<feature type="domain" description="ABC transporter" evidence="6">
    <location>
        <begin position="19"/>
        <end position="251"/>
    </location>
</feature>